<evidence type="ECO:0000313" key="3">
    <source>
        <dbReference type="EMBL" id="CZR08842.1"/>
    </source>
</evidence>
<name>A0A143Z656_9LACT</name>
<gene>
    <name evidence="4" type="ORF">SAMN05216375_12826</name>
    <name evidence="3" type="ORF">TR210_2637</name>
</gene>
<proteinExistence type="inferred from homology"/>
<evidence type="ECO:0000313" key="6">
    <source>
        <dbReference type="Proteomes" id="UP000199280"/>
    </source>
</evidence>
<dbReference type="Proteomes" id="UP000076878">
    <property type="component" value="Unassembled WGS sequence"/>
</dbReference>
<accession>A0A143Z656</accession>
<reference evidence="3 5" key="1">
    <citation type="submission" date="2016-02" db="EMBL/GenBank/DDBJ databases">
        <authorList>
            <person name="Wen L."/>
            <person name="He K."/>
            <person name="Yang H."/>
        </authorList>
    </citation>
    <scope>NUCLEOTIDE SEQUENCE [LARGE SCALE GENOMIC DNA]</scope>
    <source>
        <strain evidence="3">Trichococcus_R210</strain>
    </source>
</reference>
<dbReference type="GO" id="GO:0006402">
    <property type="term" value="P:mRNA catabolic process"/>
    <property type="evidence" value="ECO:0007669"/>
    <property type="project" value="TreeGrafter"/>
</dbReference>
<keyword evidence="2" id="KW-1277">Toxin-antitoxin system</keyword>
<dbReference type="GO" id="GO:0004521">
    <property type="term" value="F:RNA endonuclease activity"/>
    <property type="evidence" value="ECO:0007669"/>
    <property type="project" value="TreeGrafter"/>
</dbReference>
<dbReference type="InterPro" id="IPR003477">
    <property type="entry name" value="PemK-like"/>
</dbReference>
<evidence type="ECO:0000256" key="1">
    <source>
        <dbReference type="ARBA" id="ARBA00007521"/>
    </source>
</evidence>
<dbReference type="GO" id="GO:0016075">
    <property type="term" value="P:rRNA catabolic process"/>
    <property type="evidence" value="ECO:0007669"/>
    <property type="project" value="TreeGrafter"/>
</dbReference>
<protein>
    <submittedName>
        <fullName evidence="3">Plasmid maintenance toxin/cell growth inhibitor</fullName>
    </submittedName>
    <submittedName>
        <fullName evidence="4">mRNA interferase MazF</fullName>
    </submittedName>
</protein>
<dbReference type="GO" id="GO:0003677">
    <property type="term" value="F:DNA binding"/>
    <property type="evidence" value="ECO:0007669"/>
    <property type="project" value="InterPro"/>
</dbReference>
<dbReference type="RefSeq" id="WP_068624535.1">
    <property type="nucleotide sequence ID" value="NZ_FJNB01000026.1"/>
</dbReference>
<evidence type="ECO:0000313" key="5">
    <source>
        <dbReference type="Proteomes" id="UP000076878"/>
    </source>
</evidence>
<dbReference type="AlphaFoldDB" id="A0A143Z656"/>
<dbReference type="PANTHER" id="PTHR33988">
    <property type="entry name" value="ENDORIBONUCLEASE MAZF-RELATED"/>
    <property type="match status" value="1"/>
</dbReference>
<evidence type="ECO:0000313" key="4">
    <source>
        <dbReference type="EMBL" id="SEJ80860.1"/>
    </source>
</evidence>
<dbReference type="EMBL" id="FNYT01000028">
    <property type="protein sequence ID" value="SEJ80860.1"/>
    <property type="molecule type" value="Genomic_DNA"/>
</dbReference>
<reference evidence="4 6" key="2">
    <citation type="submission" date="2016-10" db="EMBL/GenBank/DDBJ databases">
        <authorList>
            <person name="Varghese N."/>
            <person name="Submissions S."/>
        </authorList>
    </citation>
    <scope>NUCLEOTIDE SEQUENCE [LARGE SCALE GENOMIC DNA]</scope>
    <source>
        <strain evidence="4 6">DSM 22150</strain>
    </source>
</reference>
<comment type="similarity">
    <text evidence="1">Belongs to the PemK/MazF family.</text>
</comment>
<dbReference type="Gene3D" id="2.30.30.110">
    <property type="match status" value="1"/>
</dbReference>
<dbReference type="PANTHER" id="PTHR33988:SF3">
    <property type="entry name" value="ENDORIBONUCLEASE TOXIN CHPB-RELATED"/>
    <property type="match status" value="1"/>
</dbReference>
<organism evidence="3 5">
    <name type="scientific">Trichococcus ilyis</name>
    <dbReference type="NCBI Taxonomy" id="640938"/>
    <lineage>
        <taxon>Bacteria</taxon>
        <taxon>Bacillati</taxon>
        <taxon>Bacillota</taxon>
        <taxon>Bacilli</taxon>
        <taxon>Lactobacillales</taxon>
        <taxon>Carnobacteriaceae</taxon>
        <taxon>Trichococcus</taxon>
    </lineage>
</organism>
<dbReference type="EMBL" id="FJNB01000026">
    <property type="protein sequence ID" value="CZR08842.1"/>
    <property type="molecule type" value="Genomic_DNA"/>
</dbReference>
<dbReference type="OrthoDB" id="9808744at2"/>
<dbReference type="Proteomes" id="UP000199280">
    <property type="component" value="Unassembled WGS sequence"/>
</dbReference>
<evidence type="ECO:0000256" key="2">
    <source>
        <dbReference type="ARBA" id="ARBA00022649"/>
    </source>
</evidence>
<dbReference type="InterPro" id="IPR011067">
    <property type="entry name" value="Plasmid_toxin/cell-grow_inhib"/>
</dbReference>
<dbReference type="SUPFAM" id="SSF50118">
    <property type="entry name" value="Cell growth inhibitor/plasmid maintenance toxic component"/>
    <property type="match status" value="1"/>
</dbReference>
<dbReference type="STRING" id="640938.TR210_2637"/>
<sequence>MKWIPKQRDIVFIDFDPSRGYEVKKRRPALVMSKDAYNRATNMVIVCPITTTEKERPFLIPVVSDKLPAKAPLVSKVNTNQIYSLDYTETAKWDIQFVENMEEEQFYRIAQSFMHNFSFKL</sequence>
<dbReference type="Pfam" id="PF02452">
    <property type="entry name" value="PemK_toxin"/>
    <property type="match status" value="1"/>
</dbReference>
<keyword evidence="6" id="KW-1185">Reference proteome</keyword>